<dbReference type="InterPro" id="IPR013520">
    <property type="entry name" value="Ribonucl_H"/>
</dbReference>
<name>A0A0A2GF71_9PORP</name>
<dbReference type="Proteomes" id="UP000030134">
    <property type="component" value="Unassembled WGS sequence"/>
</dbReference>
<keyword evidence="3" id="KW-1185">Reference proteome</keyword>
<dbReference type="InterPro" id="IPR046768">
    <property type="entry name" value="ExoX-like_C"/>
</dbReference>
<sequence length="257" mass="29568">MKLALNRPIIFFDIESTGLSPVKDRIVEISLLKVYPDGREESKTRRINPECPIPPETTAIHGISDDDVKDCPTFRQIAKSLASEFVGCDIAGYNSNRFDIPMLAEEFIRAGVEINLGQYRFVDVQNIFHKMEQRTLEAAYRFYCNEELKDAHSAEADTRATYEVLKAQLDRYPDQLQNNIEFLAQFSQQNRNVDLAGRIILNDKSEPIINFGKHKGRSVQEVLLQEPGYYGWILGSDFPEDTKKHFTRLYLEATRKN</sequence>
<dbReference type="PANTHER" id="PTHR30231">
    <property type="entry name" value="DNA POLYMERASE III SUBUNIT EPSILON"/>
    <property type="match status" value="1"/>
</dbReference>
<evidence type="ECO:0000313" key="3">
    <source>
        <dbReference type="Proteomes" id="UP000030134"/>
    </source>
</evidence>
<comment type="caution">
    <text evidence="2">The sequence shown here is derived from an EMBL/GenBank/DDBJ whole genome shotgun (WGS) entry which is preliminary data.</text>
</comment>
<dbReference type="Pfam" id="PF20600">
    <property type="entry name" value="ExoX-like_C"/>
    <property type="match status" value="1"/>
</dbReference>
<dbReference type="eggNOG" id="COG0847">
    <property type="taxonomic scope" value="Bacteria"/>
</dbReference>
<evidence type="ECO:0000313" key="2">
    <source>
        <dbReference type="EMBL" id="KGN99139.1"/>
    </source>
</evidence>
<dbReference type="Pfam" id="PF00929">
    <property type="entry name" value="RNase_T"/>
    <property type="match status" value="1"/>
</dbReference>
<dbReference type="SMART" id="SM00479">
    <property type="entry name" value="EXOIII"/>
    <property type="match status" value="1"/>
</dbReference>
<dbReference type="GO" id="GO:0008408">
    <property type="term" value="F:3'-5' exonuclease activity"/>
    <property type="evidence" value="ECO:0007669"/>
    <property type="project" value="TreeGrafter"/>
</dbReference>
<gene>
    <name evidence="2" type="ORF">HQ36_01380</name>
</gene>
<dbReference type="Gene3D" id="3.30.420.10">
    <property type="entry name" value="Ribonuclease H-like superfamily/Ribonuclease H"/>
    <property type="match status" value="1"/>
</dbReference>
<proteinExistence type="predicted"/>
<reference evidence="2 3" key="1">
    <citation type="submission" date="2014-08" db="EMBL/GenBank/DDBJ databases">
        <title>Porphyromonas gingivicanis strain:COT-022_OH1391 Genome sequencing.</title>
        <authorList>
            <person name="Wallis C."/>
            <person name="Deusch O."/>
            <person name="O'Flynn C."/>
            <person name="Davis I."/>
            <person name="Jospin G."/>
            <person name="Darling A.E."/>
            <person name="Coil D.A."/>
            <person name="Alexiev A."/>
            <person name="Horsfall A."/>
            <person name="Kirkwood N."/>
            <person name="Harris S."/>
            <person name="Eisen J.A."/>
        </authorList>
    </citation>
    <scope>NUCLEOTIDE SEQUENCE [LARGE SCALE GENOMIC DNA]</scope>
    <source>
        <strain evidence="3">COT-022 OH1391</strain>
    </source>
</reference>
<dbReference type="EMBL" id="JQZW01000002">
    <property type="protein sequence ID" value="KGN99139.1"/>
    <property type="molecule type" value="Genomic_DNA"/>
</dbReference>
<accession>A0A0A2GF71</accession>
<dbReference type="GO" id="GO:0003676">
    <property type="term" value="F:nucleic acid binding"/>
    <property type="evidence" value="ECO:0007669"/>
    <property type="project" value="InterPro"/>
</dbReference>
<dbReference type="CDD" id="cd06127">
    <property type="entry name" value="DEDDh"/>
    <property type="match status" value="1"/>
</dbReference>
<dbReference type="SUPFAM" id="SSF53098">
    <property type="entry name" value="Ribonuclease H-like"/>
    <property type="match status" value="1"/>
</dbReference>
<organism evidence="2 3">
    <name type="scientific">Porphyromonas gingivicanis</name>
    <dbReference type="NCBI Taxonomy" id="266762"/>
    <lineage>
        <taxon>Bacteria</taxon>
        <taxon>Pseudomonadati</taxon>
        <taxon>Bacteroidota</taxon>
        <taxon>Bacteroidia</taxon>
        <taxon>Bacteroidales</taxon>
        <taxon>Porphyromonadaceae</taxon>
        <taxon>Porphyromonas</taxon>
    </lineage>
</organism>
<dbReference type="STRING" id="266762.HQ36_01380"/>
<feature type="domain" description="Exonuclease" evidence="1">
    <location>
        <begin position="8"/>
        <end position="174"/>
    </location>
</feature>
<dbReference type="PANTHER" id="PTHR30231:SF41">
    <property type="entry name" value="DNA POLYMERASE III SUBUNIT EPSILON"/>
    <property type="match status" value="1"/>
</dbReference>
<dbReference type="AlphaFoldDB" id="A0A0A2GF71"/>
<dbReference type="InterPro" id="IPR012337">
    <property type="entry name" value="RNaseH-like_sf"/>
</dbReference>
<dbReference type="InterPro" id="IPR036397">
    <property type="entry name" value="RNaseH_sf"/>
</dbReference>
<dbReference type="OrthoDB" id="9791657at2"/>
<dbReference type="GO" id="GO:0045004">
    <property type="term" value="P:DNA replication proofreading"/>
    <property type="evidence" value="ECO:0007669"/>
    <property type="project" value="TreeGrafter"/>
</dbReference>
<dbReference type="GO" id="GO:0005829">
    <property type="term" value="C:cytosol"/>
    <property type="evidence" value="ECO:0007669"/>
    <property type="project" value="TreeGrafter"/>
</dbReference>
<protein>
    <submittedName>
        <fullName evidence="2">DNA polymerase III subunit epsilon</fullName>
    </submittedName>
</protein>
<evidence type="ECO:0000259" key="1">
    <source>
        <dbReference type="SMART" id="SM00479"/>
    </source>
</evidence>
<dbReference type="RefSeq" id="WP_036882798.1">
    <property type="nucleotide sequence ID" value="NZ_JQZW01000002.1"/>
</dbReference>